<feature type="compositionally biased region" description="Acidic residues" evidence="1">
    <location>
        <begin position="202"/>
        <end position="211"/>
    </location>
</feature>
<protein>
    <submittedName>
        <fullName evidence="2">Uncharacterized protein</fullName>
    </submittedName>
</protein>
<feature type="region of interest" description="Disordered" evidence="1">
    <location>
        <begin position="68"/>
        <end position="271"/>
    </location>
</feature>
<feature type="compositionally biased region" description="Basic residues" evidence="1">
    <location>
        <begin position="239"/>
        <end position="271"/>
    </location>
</feature>
<name>A0AAV2HG29_LYMST</name>
<feature type="compositionally biased region" description="Basic and acidic residues" evidence="1">
    <location>
        <begin position="217"/>
        <end position="226"/>
    </location>
</feature>
<gene>
    <name evidence="2" type="ORF">GSLYS_00006682001</name>
</gene>
<feature type="non-terminal residue" evidence="2">
    <location>
        <position position="1"/>
    </location>
</feature>
<proteinExistence type="predicted"/>
<accession>A0AAV2HG29</accession>
<feature type="compositionally biased region" description="Basic residues" evidence="1">
    <location>
        <begin position="161"/>
        <end position="175"/>
    </location>
</feature>
<evidence type="ECO:0000256" key="1">
    <source>
        <dbReference type="SAM" id="MobiDB-lite"/>
    </source>
</evidence>
<evidence type="ECO:0000313" key="2">
    <source>
        <dbReference type="EMBL" id="CAL1532664.1"/>
    </source>
</evidence>
<feature type="compositionally biased region" description="Polar residues" evidence="1">
    <location>
        <begin position="115"/>
        <end position="137"/>
    </location>
</feature>
<sequence length="271" mass="29935">ERHLPIGDIQTVGVDTTENAQKRGEQLKELVTRPLPESSHLDYIQYPRSRSLFYITVKCVNESRPFLDSQAMGQSSSKKGSYTPGRDGQPEGASTPRANGDVKVSGSREDLSASGGVTVQTPELNAQASATPSTSGTGKKDKRRRFRVPTFSIGRTPSGRWSRKKRLSSRSRNRARPVSCPIPPTQDVALTPDGRPQSLFLEELDVSDEETIGTVDLSDHEQEGKNKSRATHKSAEKTKGKRGSQKKQTKKKPKEKKLSKKELKKLKLKLA</sequence>
<dbReference type="AlphaFoldDB" id="A0AAV2HG29"/>
<feature type="region of interest" description="Disordered" evidence="1">
    <location>
        <begin position="1"/>
        <end position="21"/>
    </location>
</feature>
<comment type="caution">
    <text evidence="2">The sequence shown here is derived from an EMBL/GenBank/DDBJ whole genome shotgun (WGS) entry which is preliminary data.</text>
</comment>
<reference evidence="2 3" key="1">
    <citation type="submission" date="2024-04" db="EMBL/GenBank/DDBJ databases">
        <authorList>
            <consortium name="Genoscope - CEA"/>
            <person name="William W."/>
        </authorList>
    </citation>
    <scope>NUCLEOTIDE SEQUENCE [LARGE SCALE GENOMIC DNA]</scope>
</reference>
<feature type="compositionally biased region" description="Polar residues" evidence="1">
    <location>
        <begin position="71"/>
        <end position="80"/>
    </location>
</feature>
<organism evidence="2 3">
    <name type="scientific">Lymnaea stagnalis</name>
    <name type="common">Great pond snail</name>
    <name type="synonym">Helix stagnalis</name>
    <dbReference type="NCBI Taxonomy" id="6523"/>
    <lineage>
        <taxon>Eukaryota</taxon>
        <taxon>Metazoa</taxon>
        <taxon>Spiralia</taxon>
        <taxon>Lophotrochozoa</taxon>
        <taxon>Mollusca</taxon>
        <taxon>Gastropoda</taxon>
        <taxon>Heterobranchia</taxon>
        <taxon>Euthyneura</taxon>
        <taxon>Panpulmonata</taxon>
        <taxon>Hygrophila</taxon>
        <taxon>Lymnaeoidea</taxon>
        <taxon>Lymnaeidae</taxon>
        <taxon>Lymnaea</taxon>
    </lineage>
</organism>
<dbReference type="Proteomes" id="UP001497497">
    <property type="component" value="Unassembled WGS sequence"/>
</dbReference>
<evidence type="ECO:0000313" key="3">
    <source>
        <dbReference type="Proteomes" id="UP001497497"/>
    </source>
</evidence>
<feature type="non-terminal residue" evidence="2">
    <location>
        <position position="271"/>
    </location>
</feature>
<keyword evidence="3" id="KW-1185">Reference proteome</keyword>
<dbReference type="EMBL" id="CAXITT010000121">
    <property type="protein sequence ID" value="CAL1532664.1"/>
    <property type="molecule type" value="Genomic_DNA"/>
</dbReference>